<feature type="compositionally biased region" description="Basic and acidic residues" evidence="1">
    <location>
        <begin position="648"/>
        <end position="665"/>
    </location>
</feature>
<proteinExistence type="predicted"/>
<dbReference type="PANTHER" id="PTHR33923">
    <property type="entry name" value="CALMODULIN-BINDING PROTEIN-RELATED"/>
    <property type="match status" value="1"/>
</dbReference>
<dbReference type="AlphaFoldDB" id="A0A8S0S9H2"/>
<gene>
    <name evidence="3" type="ORF">OLEA9_A106244</name>
</gene>
<dbReference type="InterPro" id="IPR012417">
    <property type="entry name" value="CaM-bd_dom_pln"/>
</dbReference>
<name>A0A8S0S9H2_OLEEU</name>
<evidence type="ECO:0000256" key="1">
    <source>
        <dbReference type="SAM" id="MobiDB-lite"/>
    </source>
</evidence>
<comment type="caution">
    <text evidence="3">The sequence shown here is derived from an EMBL/GenBank/DDBJ whole genome shotgun (WGS) entry which is preliminary data.</text>
</comment>
<feature type="compositionally biased region" description="Basic and acidic residues" evidence="1">
    <location>
        <begin position="629"/>
        <end position="641"/>
    </location>
</feature>
<dbReference type="Proteomes" id="UP000594638">
    <property type="component" value="Unassembled WGS sequence"/>
</dbReference>
<evidence type="ECO:0000313" key="4">
    <source>
        <dbReference type="Proteomes" id="UP000594638"/>
    </source>
</evidence>
<feature type="region of interest" description="Disordered" evidence="1">
    <location>
        <begin position="617"/>
        <end position="665"/>
    </location>
</feature>
<organism evidence="3 4">
    <name type="scientific">Olea europaea subsp. europaea</name>
    <dbReference type="NCBI Taxonomy" id="158383"/>
    <lineage>
        <taxon>Eukaryota</taxon>
        <taxon>Viridiplantae</taxon>
        <taxon>Streptophyta</taxon>
        <taxon>Embryophyta</taxon>
        <taxon>Tracheophyta</taxon>
        <taxon>Spermatophyta</taxon>
        <taxon>Magnoliopsida</taxon>
        <taxon>eudicotyledons</taxon>
        <taxon>Gunneridae</taxon>
        <taxon>Pentapetalae</taxon>
        <taxon>asterids</taxon>
        <taxon>lamiids</taxon>
        <taxon>Lamiales</taxon>
        <taxon>Oleaceae</taxon>
        <taxon>Oleeae</taxon>
        <taxon>Olea</taxon>
    </lineage>
</organism>
<feature type="compositionally biased region" description="Basic and acidic residues" evidence="1">
    <location>
        <begin position="284"/>
        <end position="294"/>
    </location>
</feature>
<dbReference type="SMART" id="SM01054">
    <property type="entry name" value="CaM_binding"/>
    <property type="match status" value="2"/>
</dbReference>
<accession>A0A8S0S9H2</accession>
<feature type="domain" description="Calmodulin-binding" evidence="2">
    <location>
        <begin position="1072"/>
        <end position="1185"/>
    </location>
</feature>
<dbReference type="OrthoDB" id="1096728at2759"/>
<evidence type="ECO:0000259" key="2">
    <source>
        <dbReference type="SMART" id="SM01054"/>
    </source>
</evidence>
<dbReference type="PANTHER" id="PTHR33923:SF3">
    <property type="entry name" value="CALMODULIN BINDING PROTEIN PICBP"/>
    <property type="match status" value="1"/>
</dbReference>
<reference evidence="3 4" key="1">
    <citation type="submission" date="2019-12" db="EMBL/GenBank/DDBJ databases">
        <authorList>
            <person name="Alioto T."/>
            <person name="Alioto T."/>
            <person name="Gomez Garrido J."/>
        </authorList>
    </citation>
    <scope>NUCLEOTIDE SEQUENCE [LARGE SCALE GENOMIC DNA]</scope>
</reference>
<feature type="region of interest" description="Disordered" evidence="1">
    <location>
        <begin position="1"/>
        <end position="29"/>
    </location>
</feature>
<dbReference type="GO" id="GO:0005516">
    <property type="term" value="F:calmodulin binding"/>
    <property type="evidence" value="ECO:0007669"/>
    <property type="project" value="InterPro"/>
</dbReference>
<feature type="compositionally biased region" description="Polar residues" evidence="1">
    <location>
        <begin position="1"/>
        <end position="14"/>
    </location>
</feature>
<sequence>MESCDSSPDYTRATTDSDGKKENSPCGSECDETLSLTSSTRGSEVNGLPVKYWDTGIKNRTNKKTSKNFRNLKTFRRRARSRAGDWIFMGMSDDVVTPPPKFSLEVSDETPHYMQATSSSKGKKANFREIHQNSEICFDDSDLSSSHSSQSNVGSLRVGSMQTSSTALNLRNVKILKKTSFKPKRSSKYSQVSQDVNIDRATCSSTLKDSKFAKRVELVPGETEPEKISLMKVCRYHHCSLHGLCDEAHDPVHPQKRLLYNRRRLLKKQKSTKPKSKTMPVTKSSRDKKKDLQRRQMISNVHPLVQAESDSIATSYVDNEGGTSSSCTLEVKMRETPSLNALNVVNSDTEINTKPRTQLFGDGYNGIQESDLVEIAFGETSYPEESYKESLKAVKNYVIQGQGIVCLKCSCIKRQPNEYKRTAHVDFPHPQVPDSNLGDGYNHETRQSGAADFSDSNASAISLKLDEQISAQNKDTTTSIRGECDFMPSDMLNALTPDNFDEVTENNKVISPASDNTHFHEENKPLFSKVRHISVWNLIHQHMAESMAAESANQRFHGGDRSNVLPAKESSQLRKDFSDVGIVNCDRETQDVEVRKLFAVKLVREAIEKILLPEVHDQTSDNQSTASETTHEHELFEKNQDEGGVQESSRECELDKGKGNAPADMKEVSVVDTDISGQEIVQIDKKFGSKSEKKAPKHWSNLKKWILLQRFIKEIEKVRKFNPRIPQHLPLKPEPDSEKVNLRPLTVDERKKTEEWMLDYALRQAISQLAPTQKRKVSLLVKAFETVVTPNEDNSQKFAGITHEVGETVRKENDKDKEVKEIVELKSDNGETALKHNLQGIQEDTVFCLNSEFPTCNFLRTIGNKETNPDYRSVESKNLIIDGNELLTENTIVSADHCGTLEQEKMARVEAYQDAAPEIRVFQEVNKSKAQNGSHNIQLERQNYIRMWHSIYQHVVSGIAAKVGSQLLDGTDDDEVEDCNELSKISNGDYFPKSGYDQGKENRIPSHLNSAFTKTDAVKLVQEAVDEILLPEVQDDSSDTQSVITDFIPDQEISESLDQENTTQCTTCEGGISVGQEDQKQKSARKPESLKSKNWSKLKKLILLKRFIKALEQVRKLNLQPSRHLSVMPYTEQEKADLRHQMMDERKKAEQWMLDYAVQHIVTKLIPARKRRVSMLVEAFEAVVPLPEKLTP</sequence>
<keyword evidence="4" id="KW-1185">Reference proteome</keyword>
<dbReference type="Pfam" id="PF07839">
    <property type="entry name" value="CaM_binding"/>
    <property type="match status" value="2"/>
</dbReference>
<dbReference type="Gramene" id="OE9A106244T1">
    <property type="protein sequence ID" value="OE9A106244C1"/>
    <property type="gene ID" value="OE9A106244"/>
</dbReference>
<feature type="compositionally biased region" description="Basic residues" evidence="1">
    <location>
        <begin position="266"/>
        <end position="276"/>
    </location>
</feature>
<dbReference type="InterPro" id="IPR044681">
    <property type="entry name" value="PICBP-like"/>
</dbReference>
<feature type="domain" description="Calmodulin-binding" evidence="2">
    <location>
        <begin position="675"/>
        <end position="789"/>
    </location>
</feature>
<protein>
    <submittedName>
        <fullName evidence="3">Calmodulin binding PICBP-like</fullName>
    </submittedName>
</protein>
<feature type="region of interest" description="Disordered" evidence="1">
    <location>
        <begin position="266"/>
        <end position="294"/>
    </location>
</feature>
<evidence type="ECO:0000313" key="3">
    <source>
        <dbReference type="EMBL" id="CAA2988823.1"/>
    </source>
</evidence>
<dbReference type="EMBL" id="CACTIH010004031">
    <property type="protein sequence ID" value="CAA2988823.1"/>
    <property type="molecule type" value="Genomic_DNA"/>
</dbReference>